<dbReference type="GO" id="GO:1990904">
    <property type="term" value="C:ribonucleoprotein complex"/>
    <property type="evidence" value="ECO:0007669"/>
    <property type="project" value="UniProtKB-KW"/>
</dbReference>
<gene>
    <name evidence="4" type="primary">rps17e</name>
    <name evidence="5" type="ORF">B9Q08_05475</name>
</gene>
<comment type="caution">
    <text evidence="5">The sequence shown here is derived from an EMBL/GenBank/DDBJ whole genome shotgun (WGS) entry which is preliminary data.</text>
</comment>
<protein>
    <recommendedName>
        <fullName evidence="4">Small ribosomal subunit protein eS17</fullName>
    </recommendedName>
</protein>
<dbReference type="SUPFAM" id="SSF116820">
    <property type="entry name" value="Rps17e-like"/>
    <property type="match status" value="1"/>
</dbReference>
<dbReference type="PANTHER" id="PTHR10732:SF0">
    <property type="entry name" value="40S RIBOSOMAL PROTEIN S17"/>
    <property type="match status" value="1"/>
</dbReference>
<evidence type="ECO:0000256" key="1">
    <source>
        <dbReference type="ARBA" id="ARBA00010444"/>
    </source>
</evidence>
<dbReference type="Pfam" id="PF00833">
    <property type="entry name" value="Ribosomal_S17e"/>
    <property type="match status" value="1"/>
</dbReference>
<dbReference type="AlphaFoldDB" id="A0A2R6AUQ5"/>
<evidence type="ECO:0000313" key="5">
    <source>
        <dbReference type="EMBL" id="PSN90097.1"/>
    </source>
</evidence>
<evidence type="ECO:0000313" key="6">
    <source>
        <dbReference type="Proteomes" id="UP000240490"/>
    </source>
</evidence>
<dbReference type="Proteomes" id="UP000240490">
    <property type="component" value="Unassembled WGS sequence"/>
</dbReference>
<sequence>MGNIKTRMIKRTALQLVDSYPELFSKDFAANKKIVSQLIQADSDKTLNKVAGYVTRLVRRKEREKETPVEV</sequence>
<keyword evidence="2 4" id="KW-0689">Ribosomal protein</keyword>
<evidence type="ECO:0000256" key="3">
    <source>
        <dbReference type="ARBA" id="ARBA00023274"/>
    </source>
</evidence>
<evidence type="ECO:0000256" key="2">
    <source>
        <dbReference type="ARBA" id="ARBA00022980"/>
    </source>
</evidence>
<reference evidence="5 6" key="1">
    <citation type="submission" date="2017-04" db="EMBL/GenBank/DDBJ databases">
        <title>Novel microbial lineages endemic to geothermal iron-oxide mats fill important gaps in the evolutionary history of Archaea.</title>
        <authorList>
            <person name="Jay Z.J."/>
            <person name="Beam J.P."/>
            <person name="Dlakic M."/>
            <person name="Rusch D.B."/>
            <person name="Kozubal M.A."/>
            <person name="Inskeep W.P."/>
        </authorList>
    </citation>
    <scope>NUCLEOTIDE SEQUENCE [LARGE SCALE GENOMIC DNA]</scope>
    <source>
        <strain evidence="5">ECH_B_SAG-M15</strain>
    </source>
</reference>
<dbReference type="InterPro" id="IPR001210">
    <property type="entry name" value="Ribosomal_eS17"/>
</dbReference>
<dbReference type="InterPro" id="IPR036401">
    <property type="entry name" value="Ribosomal_eS17_sf"/>
</dbReference>
<dbReference type="GO" id="GO:0006412">
    <property type="term" value="P:translation"/>
    <property type="evidence" value="ECO:0007669"/>
    <property type="project" value="UniProtKB-UniRule"/>
</dbReference>
<keyword evidence="3 4" id="KW-0687">Ribonucleoprotein</keyword>
<organism evidence="5 6">
    <name type="scientific">Candidatus Marsarchaeota G2 archaeon ECH_B_SAG-M15</name>
    <dbReference type="NCBI Taxonomy" id="1978162"/>
    <lineage>
        <taxon>Archaea</taxon>
        <taxon>Candidatus Marsarchaeota</taxon>
        <taxon>Candidatus Marsarchaeota group 2</taxon>
    </lineage>
</organism>
<dbReference type="EMBL" id="NEXJ01000097">
    <property type="protein sequence ID" value="PSN90097.1"/>
    <property type="molecule type" value="Genomic_DNA"/>
</dbReference>
<dbReference type="GO" id="GO:0005840">
    <property type="term" value="C:ribosome"/>
    <property type="evidence" value="ECO:0007669"/>
    <property type="project" value="UniProtKB-KW"/>
</dbReference>
<name>A0A2R6AUQ5_9ARCH</name>
<dbReference type="PANTHER" id="PTHR10732">
    <property type="entry name" value="40S RIBOSOMAL PROTEIN S17"/>
    <property type="match status" value="1"/>
</dbReference>
<comment type="similarity">
    <text evidence="1 4">Belongs to the eukaryotic ribosomal protein eS17 family.</text>
</comment>
<dbReference type="Gene3D" id="1.10.60.20">
    <property type="entry name" value="Ribosomal protein S17e-like"/>
    <property type="match status" value="1"/>
</dbReference>
<dbReference type="NCBIfam" id="NF002242">
    <property type="entry name" value="PRK01151.1"/>
    <property type="match status" value="1"/>
</dbReference>
<evidence type="ECO:0000256" key="4">
    <source>
        <dbReference type="HAMAP-Rule" id="MF_00511"/>
    </source>
</evidence>
<proteinExistence type="inferred from homology"/>
<dbReference type="GO" id="GO:0003735">
    <property type="term" value="F:structural constituent of ribosome"/>
    <property type="evidence" value="ECO:0007669"/>
    <property type="project" value="InterPro"/>
</dbReference>
<dbReference type="HAMAP" id="MF_00511">
    <property type="entry name" value="Ribosomal_eS17"/>
    <property type="match status" value="1"/>
</dbReference>
<accession>A0A2R6AUQ5</accession>